<name>A0A3S1CL86_9CYAN</name>
<evidence type="ECO:0000313" key="1">
    <source>
        <dbReference type="EMBL" id="RUT05967.1"/>
    </source>
</evidence>
<gene>
    <name evidence="1" type="ORF">DSM106972_031730</name>
</gene>
<sequence>MLRTIIIMSKLEVLEALKSMTAEERLEVIETASKLIREEIAKNSQISSHKKLSLAEAAEKMRPFYEQGSEFVAFADQEIEDFYEYEDYA</sequence>
<evidence type="ECO:0000313" key="2">
    <source>
        <dbReference type="Proteomes" id="UP000271624"/>
    </source>
</evidence>
<comment type="caution">
    <text evidence="1">The sequence shown here is derived from an EMBL/GenBank/DDBJ whole genome shotgun (WGS) entry which is preliminary data.</text>
</comment>
<dbReference type="AlphaFoldDB" id="A0A3S1CL86"/>
<proteinExistence type="predicted"/>
<protein>
    <submittedName>
        <fullName evidence="1">Uncharacterized protein</fullName>
    </submittedName>
</protein>
<dbReference type="EMBL" id="RSCL01000007">
    <property type="protein sequence ID" value="RUT05967.1"/>
    <property type="molecule type" value="Genomic_DNA"/>
</dbReference>
<reference evidence="1" key="2">
    <citation type="journal article" date="2019" name="Genome Biol. Evol.">
        <title>Day and night: Metabolic profiles and evolutionary relationships of six axenic non-marine cyanobacteria.</title>
        <authorList>
            <person name="Will S.E."/>
            <person name="Henke P."/>
            <person name="Boedeker C."/>
            <person name="Huang S."/>
            <person name="Brinkmann H."/>
            <person name="Rohde M."/>
            <person name="Jarek M."/>
            <person name="Friedl T."/>
            <person name="Seufert S."/>
            <person name="Schumacher M."/>
            <person name="Overmann J."/>
            <person name="Neumann-Schaal M."/>
            <person name="Petersen J."/>
        </authorList>
    </citation>
    <scope>NUCLEOTIDE SEQUENCE [LARGE SCALE GENOMIC DNA]</scope>
    <source>
        <strain evidence="1">PCC 7102</strain>
    </source>
</reference>
<organism evidence="1 2">
    <name type="scientific">Dulcicalothrix desertica PCC 7102</name>
    <dbReference type="NCBI Taxonomy" id="232991"/>
    <lineage>
        <taxon>Bacteria</taxon>
        <taxon>Bacillati</taxon>
        <taxon>Cyanobacteriota</taxon>
        <taxon>Cyanophyceae</taxon>
        <taxon>Nostocales</taxon>
        <taxon>Calotrichaceae</taxon>
        <taxon>Dulcicalothrix</taxon>
    </lineage>
</organism>
<keyword evidence="2" id="KW-1185">Reference proteome</keyword>
<accession>A0A3S1CL86</accession>
<reference evidence="1" key="1">
    <citation type="submission" date="2018-12" db="EMBL/GenBank/DDBJ databases">
        <authorList>
            <person name="Will S."/>
            <person name="Neumann-Schaal M."/>
            <person name="Henke P."/>
        </authorList>
    </citation>
    <scope>NUCLEOTIDE SEQUENCE</scope>
    <source>
        <strain evidence="1">PCC 7102</strain>
    </source>
</reference>
<dbReference type="Proteomes" id="UP000271624">
    <property type="component" value="Unassembled WGS sequence"/>
</dbReference>